<dbReference type="FunFam" id="3.30.565.10:FF:000006">
    <property type="entry name" value="Sensor histidine kinase WalK"/>
    <property type="match status" value="1"/>
</dbReference>
<dbReference type="PRINTS" id="PR00344">
    <property type="entry name" value="BCTRLSENSOR"/>
</dbReference>
<dbReference type="Pfam" id="PF02518">
    <property type="entry name" value="HATPase_c"/>
    <property type="match status" value="1"/>
</dbReference>
<dbReference type="InterPro" id="IPR005467">
    <property type="entry name" value="His_kinase_dom"/>
</dbReference>
<evidence type="ECO:0000256" key="3">
    <source>
        <dbReference type="ARBA" id="ARBA00012438"/>
    </source>
</evidence>
<dbReference type="AlphaFoldDB" id="A0A6J6ER45"/>
<dbReference type="Pfam" id="PF00672">
    <property type="entry name" value="HAMP"/>
    <property type="match status" value="1"/>
</dbReference>
<keyword evidence="4" id="KW-0597">Phosphoprotein</keyword>
<sequence>MFTGWPLRKRLIFSSAVLTALAGLAIGAATMVGVRAYMIGQLDEELISAAQRIQDPLGASRDVGLRLDGPGMAVGTVMAAIDPAGTVSAVYLNARADRQSFSEQQLSSIPVSGWNGFIRDVRITQAGDYRMAAVGTVKGSTILMGFPTAAIDRVVGRIGTFLGFLIAGIVVLVVVVGRQSVDIALRPLEKMRETARRISGMQLAVGDAALTERVTIEDADTEVGQLGSAFNHMLDNVDEALTARRNSEAKVRQFVSDASHELRTPLTAIRGYSELTRRQEMDMTDDLRHALGRIESESVRMSALVEDLLLLARLDEGRELDLAPLDVSKLVKDAVKDAQVAGPDHAWKVTTVRGATIAADRDRFYQILVNLLANAQTHTPAKTIVTTSVATTDNSVVITIADNGPGIPDEIRANLFERFARADTSRARATGSTGLGLAIVEGLVRAHKGTILVESEPGNTRFVVTIPRLIVG</sequence>
<dbReference type="CDD" id="cd00082">
    <property type="entry name" value="HisKA"/>
    <property type="match status" value="1"/>
</dbReference>
<dbReference type="PANTHER" id="PTHR45436">
    <property type="entry name" value="SENSOR HISTIDINE KINASE YKOH"/>
    <property type="match status" value="1"/>
</dbReference>
<evidence type="ECO:0000256" key="5">
    <source>
        <dbReference type="ARBA" id="ARBA00022679"/>
    </source>
</evidence>
<comment type="subcellular location">
    <subcellularLocation>
        <location evidence="2">Membrane</location>
    </subcellularLocation>
</comment>
<dbReference type="PANTHER" id="PTHR45436:SF5">
    <property type="entry name" value="SENSOR HISTIDINE KINASE TRCS"/>
    <property type="match status" value="1"/>
</dbReference>
<dbReference type="CDD" id="cd00075">
    <property type="entry name" value="HATPase"/>
    <property type="match status" value="1"/>
</dbReference>
<dbReference type="FunFam" id="1.10.287.130:FF:000001">
    <property type="entry name" value="Two-component sensor histidine kinase"/>
    <property type="match status" value="1"/>
</dbReference>
<accession>A0A6J6ER45</accession>
<dbReference type="PROSITE" id="PS50885">
    <property type="entry name" value="HAMP"/>
    <property type="match status" value="1"/>
</dbReference>
<evidence type="ECO:0000256" key="8">
    <source>
        <dbReference type="ARBA" id="ARBA00022989"/>
    </source>
</evidence>
<keyword evidence="8 11" id="KW-1133">Transmembrane helix</keyword>
<evidence type="ECO:0000259" key="12">
    <source>
        <dbReference type="PROSITE" id="PS50109"/>
    </source>
</evidence>
<protein>
    <recommendedName>
        <fullName evidence="3">histidine kinase</fullName>
        <ecNumber evidence="3">2.7.13.3</ecNumber>
    </recommendedName>
</protein>
<dbReference type="InterPro" id="IPR003660">
    <property type="entry name" value="HAMP_dom"/>
</dbReference>
<dbReference type="Gene3D" id="1.10.287.130">
    <property type="match status" value="1"/>
</dbReference>
<dbReference type="EC" id="2.7.13.3" evidence="3"/>
<dbReference type="SMART" id="SM00387">
    <property type="entry name" value="HATPase_c"/>
    <property type="match status" value="1"/>
</dbReference>
<dbReference type="InterPro" id="IPR036097">
    <property type="entry name" value="HisK_dim/P_sf"/>
</dbReference>
<keyword evidence="5" id="KW-0808">Transferase</keyword>
<keyword evidence="7" id="KW-0418">Kinase</keyword>
<dbReference type="CDD" id="cd06225">
    <property type="entry name" value="HAMP"/>
    <property type="match status" value="1"/>
</dbReference>
<dbReference type="SMART" id="SM00304">
    <property type="entry name" value="HAMP"/>
    <property type="match status" value="1"/>
</dbReference>
<evidence type="ECO:0000259" key="13">
    <source>
        <dbReference type="PROSITE" id="PS50885"/>
    </source>
</evidence>
<keyword evidence="10 11" id="KW-0472">Membrane</keyword>
<dbReference type="GO" id="GO:0000155">
    <property type="term" value="F:phosphorelay sensor kinase activity"/>
    <property type="evidence" value="ECO:0007669"/>
    <property type="project" value="InterPro"/>
</dbReference>
<dbReference type="InterPro" id="IPR004358">
    <property type="entry name" value="Sig_transdc_His_kin-like_C"/>
</dbReference>
<dbReference type="PROSITE" id="PS50109">
    <property type="entry name" value="HIS_KIN"/>
    <property type="match status" value="1"/>
</dbReference>
<dbReference type="Pfam" id="PF00512">
    <property type="entry name" value="HisKA"/>
    <property type="match status" value="1"/>
</dbReference>
<reference evidence="14" key="1">
    <citation type="submission" date="2020-05" db="EMBL/GenBank/DDBJ databases">
        <authorList>
            <person name="Chiriac C."/>
            <person name="Salcher M."/>
            <person name="Ghai R."/>
            <person name="Kavagutti S V."/>
        </authorList>
    </citation>
    <scope>NUCLEOTIDE SEQUENCE</scope>
</reference>
<evidence type="ECO:0000256" key="2">
    <source>
        <dbReference type="ARBA" id="ARBA00004370"/>
    </source>
</evidence>
<evidence type="ECO:0000256" key="1">
    <source>
        <dbReference type="ARBA" id="ARBA00000085"/>
    </source>
</evidence>
<dbReference type="SMART" id="SM00388">
    <property type="entry name" value="HisKA"/>
    <property type="match status" value="1"/>
</dbReference>
<feature type="transmembrane region" description="Helical" evidence="11">
    <location>
        <begin position="154"/>
        <end position="176"/>
    </location>
</feature>
<dbReference type="InterPro" id="IPR003594">
    <property type="entry name" value="HATPase_dom"/>
</dbReference>
<keyword evidence="6 11" id="KW-0812">Transmembrane</keyword>
<gene>
    <name evidence="14" type="ORF">UFOPK1767_00004</name>
</gene>
<name>A0A6J6ER45_9ZZZZ</name>
<dbReference type="Gene3D" id="6.10.340.10">
    <property type="match status" value="1"/>
</dbReference>
<evidence type="ECO:0000256" key="10">
    <source>
        <dbReference type="ARBA" id="ARBA00023136"/>
    </source>
</evidence>
<dbReference type="SUPFAM" id="SSF55874">
    <property type="entry name" value="ATPase domain of HSP90 chaperone/DNA topoisomerase II/histidine kinase"/>
    <property type="match status" value="1"/>
</dbReference>
<comment type="catalytic activity">
    <reaction evidence="1">
        <text>ATP + protein L-histidine = ADP + protein N-phospho-L-histidine.</text>
        <dbReference type="EC" id="2.7.13.3"/>
    </reaction>
</comment>
<dbReference type="EMBL" id="CAEZTZ010000001">
    <property type="protein sequence ID" value="CAB4577013.1"/>
    <property type="molecule type" value="Genomic_DNA"/>
</dbReference>
<dbReference type="InterPro" id="IPR003661">
    <property type="entry name" value="HisK_dim/P_dom"/>
</dbReference>
<feature type="domain" description="Histidine kinase" evidence="12">
    <location>
        <begin position="257"/>
        <end position="470"/>
    </location>
</feature>
<evidence type="ECO:0000313" key="14">
    <source>
        <dbReference type="EMBL" id="CAB4577013.1"/>
    </source>
</evidence>
<keyword evidence="9" id="KW-0902">Two-component regulatory system</keyword>
<evidence type="ECO:0000256" key="4">
    <source>
        <dbReference type="ARBA" id="ARBA00022553"/>
    </source>
</evidence>
<dbReference type="InterPro" id="IPR050428">
    <property type="entry name" value="TCS_sensor_his_kinase"/>
</dbReference>
<dbReference type="Gene3D" id="3.30.565.10">
    <property type="entry name" value="Histidine kinase-like ATPase, C-terminal domain"/>
    <property type="match status" value="1"/>
</dbReference>
<feature type="domain" description="HAMP" evidence="13">
    <location>
        <begin position="182"/>
        <end position="242"/>
    </location>
</feature>
<dbReference type="SUPFAM" id="SSF47384">
    <property type="entry name" value="Homodimeric domain of signal transducing histidine kinase"/>
    <property type="match status" value="1"/>
</dbReference>
<dbReference type="InterPro" id="IPR036890">
    <property type="entry name" value="HATPase_C_sf"/>
</dbReference>
<dbReference type="GO" id="GO:0005886">
    <property type="term" value="C:plasma membrane"/>
    <property type="evidence" value="ECO:0007669"/>
    <property type="project" value="TreeGrafter"/>
</dbReference>
<evidence type="ECO:0000256" key="7">
    <source>
        <dbReference type="ARBA" id="ARBA00022777"/>
    </source>
</evidence>
<evidence type="ECO:0000256" key="11">
    <source>
        <dbReference type="SAM" id="Phobius"/>
    </source>
</evidence>
<proteinExistence type="predicted"/>
<evidence type="ECO:0000256" key="6">
    <source>
        <dbReference type="ARBA" id="ARBA00022692"/>
    </source>
</evidence>
<organism evidence="14">
    <name type="scientific">freshwater metagenome</name>
    <dbReference type="NCBI Taxonomy" id="449393"/>
    <lineage>
        <taxon>unclassified sequences</taxon>
        <taxon>metagenomes</taxon>
        <taxon>ecological metagenomes</taxon>
    </lineage>
</organism>
<evidence type="ECO:0000256" key="9">
    <source>
        <dbReference type="ARBA" id="ARBA00023012"/>
    </source>
</evidence>